<dbReference type="AlphaFoldDB" id="A0A974WKM4"/>
<accession>A0A974WKM4</accession>
<evidence type="ECO:0000313" key="1">
    <source>
        <dbReference type="EMBL" id="QSF25360.1"/>
    </source>
</evidence>
<dbReference type="Pfam" id="PF03054">
    <property type="entry name" value="tRNA_Me_trans"/>
    <property type="match status" value="1"/>
</dbReference>
<dbReference type="Gene3D" id="3.40.50.620">
    <property type="entry name" value="HUPs"/>
    <property type="match status" value="1"/>
</dbReference>
<dbReference type="InterPro" id="IPR014729">
    <property type="entry name" value="Rossmann-like_a/b/a_fold"/>
</dbReference>
<dbReference type="Proteomes" id="UP000663075">
    <property type="component" value="Chromosome"/>
</dbReference>
<gene>
    <name evidence="1" type="ORF">CU086_00445</name>
</gene>
<organism evidence="1 2">
    <name type="scientific">Candidatus Nasuia deltocephalincola</name>
    <dbReference type="NCBI Taxonomy" id="1160784"/>
    <lineage>
        <taxon>Bacteria</taxon>
        <taxon>Pseudomonadati</taxon>
        <taxon>Pseudomonadota</taxon>
        <taxon>Betaproteobacteria</taxon>
        <taxon>Candidatus Nasuia</taxon>
    </lineage>
</organism>
<reference evidence="1" key="1">
    <citation type="submission" date="2017-11" db="EMBL/GenBank/DDBJ databases">
        <authorList>
            <person name="Jian Z."/>
        </authorList>
    </citation>
    <scope>NUCLEOTIDE SEQUENCE</scope>
    <source>
        <strain evidence="1">YC</strain>
    </source>
</reference>
<sequence length="203" mass="24765">MNFKIFKKKNKIKKLASGHYIFIKNLKYNFIKNSIDKIKNQNYFVKKIIFEKNIIFLLGKNYKINLIKIFLKKINIIKILKSSKGICFINNKNLKIFLNFYIYKKITFKKYLLKKRIYKFLKFNKKNKNFNNLFLLIKNNYNFFKKKKYLKCKINNSKYFLICIIKKIKKIILLIFNKKINILKGQNISLYYKNFLISNSILI</sequence>
<dbReference type="EMBL" id="CP024850">
    <property type="protein sequence ID" value="QSF25360.1"/>
    <property type="molecule type" value="Genomic_DNA"/>
</dbReference>
<proteinExistence type="predicted"/>
<evidence type="ECO:0000313" key="2">
    <source>
        <dbReference type="Proteomes" id="UP000663075"/>
    </source>
</evidence>
<name>A0A974WKM4_9PROT</name>
<protein>
    <submittedName>
        <fullName evidence="1">Uncharacterized protein</fullName>
    </submittedName>
</protein>
<keyword evidence="2" id="KW-1185">Reference proteome</keyword>